<dbReference type="KEGG" id="emc:129339084"/>
<evidence type="ECO:0000256" key="5">
    <source>
        <dbReference type="ARBA" id="ARBA00022837"/>
    </source>
</evidence>
<dbReference type="InterPro" id="IPR015800">
    <property type="entry name" value="Cu_amine_oxidase_N2"/>
</dbReference>
<keyword evidence="13" id="KW-0472">Membrane</keyword>
<dbReference type="FunFam" id="3.10.450.40:FF:000003">
    <property type="entry name" value="Amine oxidase"/>
    <property type="match status" value="1"/>
</dbReference>
<dbReference type="InterPro" id="IPR015802">
    <property type="entry name" value="Cu_amine_oxidase_N3"/>
</dbReference>
<accession>A0AA97LBJ9</accession>
<keyword evidence="13" id="KW-0812">Transmembrane</keyword>
<dbReference type="PROSITE" id="PS01164">
    <property type="entry name" value="COPPER_AMINE_OXID_1"/>
    <property type="match status" value="1"/>
</dbReference>
<feature type="active site" description="Schiff-base intermediate with substrate; via topaquinone" evidence="10">
    <location>
        <position position="461"/>
    </location>
</feature>
<proteinExistence type="inferred from homology"/>
<gene>
    <name evidence="18" type="primary">LOC129339084</name>
</gene>
<keyword evidence="6 12" id="KW-0560">Oxidoreductase</keyword>
<organism evidence="17 18">
    <name type="scientific">Eublepharis macularius</name>
    <name type="common">Leopard gecko</name>
    <name type="synonym">Cyrtodactylus macularius</name>
    <dbReference type="NCBI Taxonomy" id="481883"/>
    <lineage>
        <taxon>Eukaryota</taxon>
        <taxon>Metazoa</taxon>
        <taxon>Chordata</taxon>
        <taxon>Craniata</taxon>
        <taxon>Vertebrata</taxon>
        <taxon>Euteleostomi</taxon>
        <taxon>Lepidosauria</taxon>
        <taxon>Squamata</taxon>
        <taxon>Bifurcata</taxon>
        <taxon>Gekkota</taxon>
        <taxon>Eublepharidae</taxon>
        <taxon>Eublepharinae</taxon>
        <taxon>Eublepharis</taxon>
    </lineage>
</organism>
<feature type="active site" description="Proton acceptor" evidence="10">
    <location>
        <position position="376"/>
    </location>
</feature>
<evidence type="ECO:0000256" key="12">
    <source>
        <dbReference type="RuleBase" id="RU000672"/>
    </source>
</evidence>
<dbReference type="Proteomes" id="UP001190640">
    <property type="component" value="Chromosome 12"/>
</dbReference>
<dbReference type="GO" id="GO:0005886">
    <property type="term" value="C:plasma membrane"/>
    <property type="evidence" value="ECO:0007669"/>
    <property type="project" value="TreeGrafter"/>
</dbReference>
<evidence type="ECO:0000256" key="13">
    <source>
        <dbReference type="SAM" id="Phobius"/>
    </source>
</evidence>
<dbReference type="GO" id="GO:0005507">
    <property type="term" value="F:copper ion binding"/>
    <property type="evidence" value="ECO:0007669"/>
    <property type="project" value="InterPro"/>
</dbReference>
<reference evidence="18" key="1">
    <citation type="submission" date="2025-08" db="UniProtKB">
        <authorList>
            <consortium name="RefSeq"/>
        </authorList>
    </citation>
    <scope>IDENTIFICATION</scope>
    <source>
        <tissue evidence="18">Blood</tissue>
    </source>
</reference>
<evidence type="ECO:0000259" key="14">
    <source>
        <dbReference type="Pfam" id="PF01179"/>
    </source>
</evidence>
<evidence type="ECO:0000256" key="11">
    <source>
        <dbReference type="PIRSR" id="PIRSR600269-51"/>
    </source>
</evidence>
<keyword evidence="5" id="KW-0106">Calcium</keyword>
<dbReference type="GO" id="GO:0008131">
    <property type="term" value="F:primary methylamine oxidase activity"/>
    <property type="evidence" value="ECO:0007669"/>
    <property type="project" value="InterPro"/>
</dbReference>
<feature type="domain" description="Copper amine oxidase catalytic" evidence="14">
    <location>
        <begin position="306"/>
        <end position="523"/>
    </location>
</feature>
<dbReference type="SUPFAM" id="SSF54416">
    <property type="entry name" value="Amine oxidase N-terminal region"/>
    <property type="match status" value="2"/>
</dbReference>
<dbReference type="PANTHER" id="PTHR10638:SF4">
    <property type="entry name" value="RETINA-SPECIFIC COPPER AMINE OXIDASE"/>
    <property type="match status" value="1"/>
</dbReference>
<dbReference type="SUPFAM" id="SSF49998">
    <property type="entry name" value="Amine oxidase catalytic domain"/>
    <property type="match status" value="1"/>
</dbReference>
<evidence type="ECO:0000256" key="9">
    <source>
        <dbReference type="ARBA" id="ARBA00023180"/>
    </source>
</evidence>
<keyword evidence="4 10" id="KW-0801">TPQ</keyword>
<evidence type="ECO:0000259" key="15">
    <source>
        <dbReference type="Pfam" id="PF02727"/>
    </source>
</evidence>
<dbReference type="GO" id="GO:0048038">
    <property type="term" value="F:quinone binding"/>
    <property type="evidence" value="ECO:0007669"/>
    <property type="project" value="InterPro"/>
</dbReference>
<protein>
    <recommendedName>
        <fullName evidence="12">Amine oxidase</fullName>
        <ecNumber evidence="12">1.4.3.-</ecNumber>
    </recommendedName>
</protein>
<dbReference type="PRINTS" id="PR00766">
    <property type="entry name" value="CUDAOXIDASE"/>
</dbReference>
<feature type="modified residue" description="2',4',5'-topaquinone" evidence="11">
    <location>
        <position position="461"/>
    </location>
</feature>
<sequence>MNPKTVFLWLLLALVAVLALVCIVLFISEKHPSCDDQMQGSLEHPHSDQSWIFADLRQEEMIQVMQYLKSNLGVRLEDASHASPSDNCIYSVDLQLPSKAESLSFLDHGGSRPPRQALAVVYFGNQPDPNVTEYVVGPLPEPMYHQDVTQQKYGGQIPYYRRPLLDAEYKQMIQVLHSVVFPTAPSFMHEVLNYDGNNLATMITAPQGLKSGDRGTWLVFFQNVTGYFLHPVGLELLLDHSSLNINQWTVKEVFYNGQYFRDMAELEREFTQGHVRVEMIKRVPVDGDFSSLKPRVQPTGLGPFYYEPSGPRYSVRNNQVVSLSWSFAFRMDISRGLGLFDIRFQGERIVYELSVQDAMSVYGSNSPGGMSTRYMDGSFGIGRRTHSLVRGVDCPYSATYVDVCFLAQSERPTVTRDVICVFEQATGTPLRRHYSSRQLLYYGGLPATALVLRSVATMGNYDYVWDFVFHPNGAVESKVQATGYISSSFLHSDGLNYGNRVGEHTLGTVHTHSIGYKVDLDVGVDRQVGHQAQ</sequence>
<evidence type="ECO:0000313" key="17">
    <source>
        <dbReference type="Proteomes" id="UP001190640"/>
    </source>
</evidence>
<dbReference type="InterPro" id="IPR016182">
    <property type="entry name" value="Cu_amine_oxidase_N-reg"/>
</dbReference>
<keyword evidence="7 12" id="KW-0186">Copper</keyword>
<dbReference type="Gene3D" id="3.10.450.40">
    <property type="match status" value="2"/>
</dbReference>
<dbReference type="Pfam" id="PF02728">
    <property type="entry name" value="Cu_amine_oxidN3"/>
    <property type="match status" value="1"/>
</dbReference>
<comment type="cofactor">
    <cofactor evidence="1">
        <name>Ca(2+)</name>
        <dbReference type="ChEBI" id="CHEBI:29108"/>
    </cofactor>
</comment>
<name>A0AA97LBJ9_EUBMA</name>
<evidence type="ECO:0000256" key="8">
    <source>
        <dbReference type="ARBA" id="ARBA00023157"/>
    </source>
</evidence>
<evidence type="ECO:0000256" key="1">
    <source>
        <dbReference type="ARBA" id="ARBA00001913"/>
    </source>
</evidence>
<dbReference type="InterPro" id="IPR049948">
    <property type="entry name" value="Cu_Am_ox_TPQ-bd"/>
</dbReference>
<comment type="cofactor">
    <cofactor evidence="12">
        <name>Cu cation</name>
        <dbReference type="ChEBI" id="CHEBI:23378"/>
    </cofactor>
    <text evidence="12">Contains 1 topaquinone per subunit.</text>
</comment>
<evidence type="ECO:0000256" key="4">
    <source>
        <dbReference type="ARBA" id="ARBA00022772"/>
    </source>
</evidence>
<evidence type="ECO:0000256" key="2">
    <source>
        <dbReference type="ARBA" id="ARBA00007983"/>
    </source>
</evidence>
<dbReference type="RefSeq" id="XP_054849663.1">
    <property type="nucleotide sequence ID" value="XM_054993688.1"/>
</dbReference>
<evidence type="ECO:0000256" key="10">
    <source>
        <dbReference type="PIRSR" id="PIRSR600269-50"/>
    </source>
</evidence>
<keyword evidence="8" id="KW-1015">Disulfide bond</keyword>
<dbReference type="InterPro" id="IPR000269">
    <property type="entry name" value="Cu_amine_oxidase"/>
</dbReference>
<dbReference type="FunFam" id="3.10.450.40:FF:000001">
    <property type="entry name" value="Amine oxidase"/>
    <property type="match status" value="1"/>
</dbReference>
<evidence type="ECO:0000256" key="3">
    <source>
        <dbReference type="ARBA" id="ARBA00022723"/>
    </source>
</evidence>
<dbReference type="InterPro" id="IPR036460">
    <property type="entry name" value="Cu_amine_oxidase_C_sf"/>
</dbReference>
<evidence type="ECO:0000256" key="7">
    <source>
        <dbReference type="ARBA" id="ARBA00023008"/>
    </source>
</evidence>
<keyword evidence="13" id="KW-1133">Transmembrane helix</keyword>
<comment type="PTM">
    <text evidence="11 12">Topaquinone (TPQ) is generated by copper-dependent autoxidation of a specific tyrosyl residue.</text>
</comment>
<dbReference type="EC" id="1.4.3.-" evidence="12"/>
<evidence type="ECO:0000256" key="6">
    <source>
        <dbReference type="ARBA" id="ARBA00023002"/>
    </source>
</evidence>
<dbReference type="GO" id="GO:0009308">
    <property type="term" value="P:amine metabolic process"/>
    <property type="evidence" value="ECO:0007669"/>
    <property type="project" value="UniProtKB-UniRule"/>
</dbReference>
<dbReference type="Pfam" id="PF02727">
    <property type="entry name" value="Cu_amine_oxidN2"/>
    <property type="match status" value="1"/>
</dbReference>
<keyword evidence="17" id="KW-1185">Reference proteome</keyword>
<dbReference type="InterPro" id="IPR015798">
    <property type="entry name" value="Cu_amine_oxidase_C"/>
</dbReference>
<feature type="domain" description="Copper amine oxidase N2-terminal" evidence="15">
    <location>
        <begin position="64"/>
        <end position="144"/>
    </location>
</feature>
<comment type="similarity">
    <text evidence="2 12">Belongs to the copper/topaquinone oxidase family.</text>
</comment>
<evidence type="ECO:0000313" key="18">
    <source>
        <dbReference type="RefSeq" id="XP_054849663.1"/>
    </source>
</evidence>
<dbReference type="Pfam" id="PF01179">
    <property type="entry name" value="Cu_amine_oxid"/>
    <property type="match status" value="1"/>
</dbReference>
<keyword evidence="9" id="KW-0325">Glycoprotein</keyword>
<evidence type="ECO:0000259" key="16">
    <source>
        <dbReference type="Pfam" id="PF02728"/>
    </source>
</evidence>
<feature type="domain" description="Copper amine oxidase N3-terminal" evidence="16">
    <location>
        <begin position="162"/>
        <end position="257"/>
    </location>
</feature>
<feature type="transmembrane region" description="Helical" evidence="13">
    <location>
        <begin position="6"/>
        <end position="28"/>
    </location>
</feature>
<dbReference type="PANTHER" id="PTHR10638">
    <property type="entry name" value="COPPER AMINE OXIDASE"/>
    <property type="match status" value="1"/>
</dbReference>
<dbReference type="GeneID" id="129339084"/>
<dbReference type="AlphaFoldDB" id="A0AA97LBJ9"/>
<dbReference type="Gene3D" id="2.70.98.20">
    <property type="entry name" value="Copper amine oxidase, catalytic domain"/>
    <property type="match status" value="1"/>
</dbReference>
<keyword evidence="3 12" id="KW-0479">Metal-binding</keyword>